<dbReference type="InterPro" id="IPR036691">
    <property type="entry name" value="Endo/exonu/phosph_ase_sf"/>
</dbReference>
<feature type="region of interest" description="Disordered" evidence="3">
    <location>
        <begin position="427"/>
        <end position="450"/>
    </location>
</feature>
<proteinExistence type="predicted"/>
<dbReference type="InterPro" id="IPR003961">
    <property type="entry name" value="FN3_dom"/>
</dbReference>
<dbReference type="Gene3D" id="3.60.10.10">
    <property type="entry name" value="Endonuclease/exonuclease/phosphatase"/>
    <property type="match status" value="1"/>
</dbReference>
<evidence type="ECO:0000259" key="4">
    <source>
        <dbReference type="PROSITE" id="PS50853"/>
    </source>
</evidence>
<feature type="domain" description="Fibronectin type-III" evidence="4">
    <location>
        <begin position="1"/>
        <end position="88"/>
    </location>
</feature>
<dbReference type="InterPro" id="IPR013783">
    <property type="entry name" value="Ig-like_fold"/>
</dbReference>
<keyword evidence="2" id="KW-0119">Carbohydrate metabolism</keyword>
<sequence length="502" mass="53742">MSGLVSSTQNWAAKTVLIKWKAMAGVTYTAKYSTSKSFTSATYRNTTGAAANLTGIQPGHTYYAVVRAVKGKSVGAYSTTMSFSLTPGYTGLFSSVAAKPASNGVTVTWGAAPYATDYRVVSSAGPNPNRRPDYWAPSTSAWFSAFDPVTKSRTITGSDANLTKTAYGNPIYAHVEARSTIKPSTHTRDSKQVVAWPTPVAPDKSALPVKFGSYNVECGGCEKSGTPKWPTRGPLVAQNVTAQKIDVLTALEASGDADNNSKTGWNEIYLDLDKRLANLTLTDTGTAPSKPNQGNRIYYNPAKYTLVGKGWLRGIHDYSQPAGSPDLNTPWAELQSKDATKTTFIVVAAHYGIPTTTNKNTRKNQLGQDSAELLKALAAVNTSKLPVILGGDFNDNRYPEGRTDGAQPTLIRGGFYDSSAALARHGTTRSTYNDSLPPVKQPGDPNGDGQRIDYILTQGFQGSDQFTNNYIPVGTNGKQMTTVPSDHNLIDASLHVPAKRVS</sequence>
<evidence type="ECO:0000256" key="1">
    <source>
        <dbReference type="ARBA" id="ARBA00023295"/>
    </source>
</evidence>
<evidence type="ECO:0000313" key="6">
    <source>
        <dbReference type="Proteomes" id="UP001321486"/>
    </source>
</evidence>
<keyword evidence="1" id="KW-0378">Hydrolase</keyword>
<evidence type="ECO:0000313" key="5">
    <source>
        <dbReference type="EMBL" id="BDZ51549.1"/>
    </source>
</evidence>
<organism evidence="5 6">
    <name type="scientific">Frondihabitans sucicola</name>
    <dbReference type="NCBI Taxonomy" id="1268041"/>
    <lineage>
        <taxon>Bacteria</taxon>
        <taxon>Bacillati</taxon>
        <taxon>Actinomycetota</taxon>
        <taxon>Actinomycetes</taxon>
        <taxon>Micrococcales</taxon>
        <taxon>Microbacteriaceae</taxon>
        <taxon>Frondihabitans</taxon>
    </lineage>
</organism>
<dbReference type="Proteomes" id="UP001321486">
    <property type="component" value="Chromosome"/>
</dbReference>
<evidence type="ECO:0000256" key="2">
    <source>
        <dbReference type="ARBA" id="ARBA00023326"/>
    </source>
</evidence>
<dbReference type="InterPro" id="IPR036116">
    <property type="entry name" value="FN3_sf"/>
</dbReference>
<keyword evidence="6" id="KW-1185">Reference proteome</keyword>
<dbReference type="EMBL" id="AP027732">
    <property type="protein sequence ID" value="BDZ51549.1"/>
    <property type="molecule type" value="Genomic_DNA"/>
</dbReference>
<protein>
    <recommendedName>
        <fullName evidence="4">Fibronectin type-III domain-containing protein</fullName>
    </recommendedName>
</protein>
<reference evidence="6" key="1">
    <citation type="journal article" date="2019" name="Int. J. Syst. Evol. Microbiol.">
        <title>The Global Catalogue of Microorganisms (GCM) 10K type strain sequencing project: providing services to taxonomists for standard genome sequencing and annotation.</title>
        <authorList>
            <consortium name="The Broad Institute Genomics Platform"/>
            <consortium name="The Broad Institute Genome Sequencing Center for Infectious Disease"/>
            <person name="Wu L."/>
            <person name="Ma J."/>
        </authorList>
    </citation>
    <scope>NUCLEOTIDE SEQUENCE [LARGE SCALE GENOMIC DNA]</scope>
    <source>
        <strain evidence="6">NBRC 108728</strain>
    </source>
</reference>
<name>A0ABM8GT86_9MICO</name>
<dbReference type="Gene3D" id="2.60.40.10">
    <property type="entry name" value="Immunoglobulins"/>
    <property type="match status" value="1"/>
</dbReference>
<dbReference type="InterPro" id="IPR005135">
    <property type="entry name" value="Endo/exonuclease/phosphatase"/>
</dbReference>
<dbReference type="SUPFAM" id="SSF56219">
    <property type="entry name" value="DNase I-like"/>
    <property type="match status" value="1"/>
</dbReference>
<dbReference type="SUPFAM" id="SSF49265">
    <property type="entry name" value="Fibronectin type III"/>
    <property type="match status" value="1"/>
</dbReference>
<accession>A0ABM8GT86</accession>
<keyword evidence="1" id="KW-0326">Glycosidase</keyword>
<dbReference type="Pfam" id="PF03372">
    <property type="entry name" value="Exo_endo_phos"/>
    <property type="match status" value="1"/>
</dbReference>
<dbReference type="PROSITE" id="PS50853">
    <property type="entry name" value="FN3"/>
    <property type="match status" value="1"/>
</dbReference>
<evidence type="ECO:0000256" key="3">
    <source>
        <dbReference type="SAM" id="MobiDB-lite"/>
    </source>
</evidence>
<keyword evidence="2" id="KW-0624">Polysaccharide degradation</keyword>
<gene>
    <name evidence="5" type="ORF">GCM10025867_37900</name>
</gene>